<gene>
    <name evidence="7" type="ORF">RF819_07730</name>
</gene>
<evidence type="ECO:0000256" key="1">
    <source>
        <dbReference type="ARBA" id="ARBA00004453"/>
    </source>
</evidence>
<dbReference type="Proteomes" id="UP000190750">
    <property type="component" value="Unassembled WGS sequence"/>
</dbReference>
<keyword evidence="3" id="KW-0963">Cytoplasm</keyword>
<evidence type="ECO:0000313" key="7">
    <source>
        <dbReference type="EMBL" id="OOV06633.1"/>
    </source>
</evidence>
<dbReference type="GO" id="GO:0005829">
    <property type="term" value="C:cytosol"/>
    <property type="evidence" value="ECO:0007669"/>
    <property type="project" value="TreeGrafter"/>
</dbReference>
<dbReference type="PANTHER" id="PTHR38097">
    <property type="match status" value="1"/>
</dbReference>
<dbReference type="EMBL" id="MTJN01000002">
    <property type="protein sequence ID" value="OOV06633.1"/>
    <property type="molecule type" value="Genomic_DNA"/>
</dbReference>
<dbReference type="SMART" id="SM00528">
    <property type="entry name" value="HNS"/>
    <property type="match status" value="1"/>
</dbReference>
<evidence type="ECO:0000259" key="6">
    <source>
        <dbReference type="SMART" id="SM00528"/>
    </source>
</evidence>
<dbReference type="RefSeq" id="WP_078364449.1">
    <property type="nucleotide sequence ID" value="NZ_MTJN01000002.1"/>
</dbReference>
<accession>A0A1T1ARK7</accession>
<comment type="similarity">
    <text evidence="2">Belongs to the histone-like protein H-NS family.</text>
</comment>
<dbReference type="AlphaFoldDB" id="A0A1T1ARK7"/>
<reference evidence="7 8" key="1">
    <citation type="submission" date="2017-01" db="EMBL/GenBank/DDBJ databases">
        <title>Genome sequencing of Rhodoferax fermentans JCM 7819.</title>
        <authorList>
            <person name="Kim Y.J."/>
            <person name="Farh M.E.-A."/>
            <person name="Yang D.-C."/>
        </authorList>
    </citation>
    <scope>NUCLEOTIDE SEQUENCE [LARGE SCALE GENOMIC DNA]</scope>
    <source>
        <strain evidence="7 8">JCM 7819</strain>
    </source>
</reference>
<dbReference type="GO" id="GO:0003681">
    <property type="term" value="F:bent DNA binding"/>
    <property type="evidence" value="ECO:0007669"/>
    <property type="project" value="TreeGrafter"/>
</dbReference>
<proteinExistence type="inferred from homology"/>
<organism evidence="7 8">
    <name type="scientific">Rhodoferax fermentans</name>
    <dbReference type="NCBI Taxonomy" id="28066"/>
    <lineage>
        <taxon>Bacteria</taxon>
        <taxon>Pseudomonadati</taxon>
        <taxon>Pseudomonadota</taxon>
        <taxon>Betaproteobacteria</taxon>
        <taxon>Burkholderiales</taxon>
        <taxon>Comamonadaceae</taxon>
        <taxon>Rhodoferax</taxon>
    </lineage>
</organism>
<evidence type="ECO:0000256" key="3">
    <source>
        <dbReference type="ARBA" id="ARBA00022490"/>
    </source>
</evidence>
<evidence type="ECO:0000313" key="8">
    <source>
        <dbReference type="Proteomes" id="UP000190750"/>
    </source>
</evidence>
<name>A0A1T1ARK7_RHOFE</name>
<dbReference type="GO" id="GO:0000976">
    <property type="term" value="F:transcription cis-regulatory region binding"/>
    <property type="evidence" value="ECO:0007669"/>
    <property type="project" value="TreeGrafter"/>
</dbReference>
<dbReference type="Pfam" id="PF00816">
    <property type="entry name" value="Histone_HNS"/>
    <property type="match status" value="1"/>
</dbReference>
<dbReference type="Gene3D" id="4.10.430.10">
    <property type="entry name" value="Histone-like protein H-NS, C-terminal domain"/>
    <property type="match status" value="1"/>
</dbReference>
<sequence>MSSLIEIQNQIALLQKQAEEIKAAELAATIADILAKMEAFGITVEDLDRAKGRSRKPVATGKSGNPAPVKYRGPNGETWTGRGLMPRWLAAKVAEGQTKESFAV</sequence>
<dbReference type="GO" id="GO:0003680">
    <property type="term" value="F:minor groove of adenine-thymine-rich DNA binding"/>
    <property type="evidence" value="ECO:0007669"/>
    <property type="project" value="TreeGrafter"/>
</dbReference>
<feature type="domain" description="DNA-binding protein H-NS-like C-terminal" evidence="6">
    <location>
        <begin position="61"/>
        <end position="104"/>
    </location>
</feature>
<dbReference type="GO" id="GO:0032993">
    <property type="term" value="C:protein-DNA complex"/>
    <property type="evidence" value="ECO:0007669"/>
    <property type="project" value="TreeGrafter"/>
</dbReference>
<keyword evidence="8" id="KW-1185">Reference proteome</keyword>
<dbReference type="SUPFAM" id="SSF81273">
    <property type="entry name" value="H-NS histone-like proteins"/>
    <property type="match status" value="1"/>
</dbReference>
<dbReference type="InterPro" id="IPR037150">
    <property type="entry name" value="H-NS_C_dom_sf"/>
</dbReference>
<dbReference type="STRING" id="28066.RF819_07730"/>
<dbReference type="OrthoDB" id="5297879at2"/>
<evidence type="ECO:0000256" key="2">
    <source>
        <dbReference type="ARBA" id="ARBA00010610"/>
    </source>
</evidence>
<dbReference type="GO" id="GO:0001217">
    <property type="term" value="F:DNA-binding transcription repressor activity"/>
    <property type="evidence" value="ECO:0007669"/>
    <property type="project" value="TreeGrafter"/>
</dbReference>
<protein>
    <recommendedName>
        <fullName evidence="6">DNA-binding protein H-NS-like C-terminal domain-containing protein</fullName>
    </recommendedName>
</protein>
<comment type="subcellular location">
    <subcellularLocation>
        <location evidence="1">Cytoplasm</location>
        <location evidence="1">Nucleoid</location>
    </subcellularLocation>
</comment>
<feature type="region of interest" description="Disordered" evidence="5">
    <location>
        <begin position="50"/>
        <end position="78"/>
    </location>
</feature>
<dbReference type="GO" id="GO:0009295">
    <property type="term" value="C:nucleoid"/>
    <property type="evidence" value="ECO:0007669"/>
    <property type="project" value="UniProtKB-SubCell"/>
</dbReference>
<keyword evidence="4" id="KW-0238">DNA-binding</keyword>
<dbReference type="PANTHER" id="PTHR38097:SF2">
    <property type="entry name" value="DNA-BINDING PROTEIN STPA"/>
    <property type="match status" value="1"/>
</dbReference>
<comment type="caution">
    <text evidence="7">The sequence shown here is derived from an EMBL/GenBank/DDBJ whole genome shotgun (WGS) entry which is preliminary data.</text>
</comment>
<dbReference type="InterPro" id="IPR027444">
    <property type="entry name" value="H-NS_C_dom"/>
</dbReference>
<evidence type="ECO:0000256" key="5">
    <source>
        <dbReference type="SAM" id="MobiDB-lite"/>
    </source>
</evidence>
<evidence type="ECO:0000256" key="4">
    <source>
        <dbReference type="ARBA" id="ARBA00023125"/>
    </source>
</evidence>